<dbReference type="Proteomes" id="UP000314294">
    <property type="component" value="Unassembled WGS sequence"/>
</dbReference>
<feature type="region of interest" description="Disordered" evidence="1">
    <location>
        <begin position="1"/>
        <end position="114"/>
    </location>
</feature>
<name>A0A4Z2EAI7_9TELE</name>
<sequence>MPDRQKVLQLRLRQDLWHQGRAEESGGERRRAEESGGERRRAEESSSSSSSEQSLGLLPPVPAGSRHPAAGGPGRTSGPAGGKGGPGEPEPVVRHGRSKMRACSGPVLGNRTTSVHRDPKYKEVCPYPDPAFTQVTKYLDIPETLLTDFTSGSTYHIEVVEPFKIHSLGSISRR</sequence>
<evidence type="ECO:0000313" key="2">
    <source>
        <dbReference type="EMBL" id="TNN25856.1"/>
    </source>
</evidence>
<organism evidence="2 3">
    <name type="scientific">Liparis tanakae</name>
    <name type="common">Tanaka's snailfish</name>
    <dbReference type="NCBI Taxonomy" id="230148"/>
    <lineage>
        <taxon>Eukaryota</taxon>
        <taxon>Metazoa</taxon>
        <taxon>Chordata</taxon>
        <taxon>Craniata</taxon>
        <taxon>Vertebrata</taxon>
        <taxon>Euteleostomi</taxon>
        <taxon>Actinopterygii</taxon>
        <taxon>Neopterygii</taxon>
        <taxon>Teleostei</taxon>
        <taxon>Neoteleostei</taxon>
        <taxon>Acanthomorphata</taxon>
        <taxon>Eupercaria</taxon>
        <taxon>Perciformes</taxon>
        <taxon>Cottioidei</taxon>
        <taxon>Cottales</taxon>
        <taxon>Liparidae</taxon>
        <taxon>Liparis</taxon>
    </lineage>
</organism>
<keyword evidence="3" id="KW-1185">Reference proteome</keyword>
<evidence type="ECO:0000256" key="1">
    <source>
        <dbReference type="SAM" id="MobiDB-lite"/>
    </source>
</evidence>
<accession>A0A4Z2EAI7</accession>
<evidence type="ECO:0000313" key="3">
    <source>
        <dbReference type="Proteomes" id="UP000314294"/>
    </source>
</evidence>
<gene>
    <name evidence="2" type="ORF">EYF80_064013</name>
</gene>
<dbReference type="OrthoDB" id="10253954at2759"/>
<dbReference type="AlphaFoldDB" id="A0A4Z2EAI7"/>
<dbReference type="EMBL" id="SRLO01011498">
    <property type="protein sequence ID" value="TNN25856.1"/>
    <property type="molecule type" value="Genomic_DNA"/>
</dbReference>
<reference evidence="2 3" key="1">
    <citation type="submission" date="2019-03" db="EMBL/GenBank/DDBJ databases">
        <title>First draft genome of Liparis tanakae, snailfish: a comprehensive survey of snailfish specific genes.</title>
        <authorList>
            <person name="Kim W."/>
            <person name="Song I."/>
            <person name="Jeong J.-H."/>
            <person name="Kim D."/>
            <person name="Kim S."/>
            <person name="Ryu S."/>
            <person name="Song J.Y."/>
            <person name="Lee S.K."/>
        </authorList>
    </citation>
    <scope>NUCLEOTIDE SEQUENCE [LARGE SCALE GENOMIC DNA]</scope>
    <source>
        <tissue evidence="2">Muscle</tissue>
    </source>
</reference>
<comment type="caution">
    <text evidence="2">The sequence shown here is derived from an EMBL/GenBank/DDBJ whole genome shotgun (WGS) entry which is preliminary data.</text>
</comment>
<protein>
    <submittedName>
        <fullName evidence="2">Uncharacterized protein</fullName>
    </submittedName>
</protein>
<feature type="compositionally biased region" description="Gly residues" evidence="1">
    <location>
        <begin position="71"/>
        <end position="87"/>
    </location>
</feature>
<feature type="compositionally biased region" description="Basic and acidic residues" evidence="1">
    <location>
        <begin position="1"/>
        <end position="44"/>
    </location>
</feature>
<proteinExistence type="predicted"/>